<dbReference type="GO" id="GO:0008168">
    <property type="term" value="F:methyltransferase activity"/>
    <property type="evidence" value="ECO:0007669"/>
    <property type="project" value="UniProtKB-KW"/>
</dbReference>
<dbReference type="Gene3D" id="3.40.50.150">
    <property type="entry name" value="Vaccinia Virus protein VP39"/>
    <property type="match status" value="1"/>
</dbReference>
<reference evidence="3 4" key="1">
    <citation type="journal article" date="2016" name="Front. Microbiol.">
        <title>Genome and transcriptome sequences reveal the specific parasitism of the nematophagous Purpureocillium lilacinum 36-1.</title>
        <authorList>
            <person name="Xie J."/>
            <person name="Li S."/>
            <person name="Mo C."/>
            <person name="Xiao X."/>
            <person name="Peng D."/>
            <person name="Wang G."/>
            <person name="Xiao Y."/>
        </authorList>
    </citation>
    <scope>NUCLEOTIDE SEQUENCE [LARGE SCALE GENOMIC DNA]</scope>
    <source>
        <strain evidence="3 4">36-1</strain>
    </source>
</reference>
<keyword evidence="3" id="KW-0808">Transferase</keyword>
<evidence type="ECO:0000256" key="2">
    <source>
        <dbReference type="SAM" id="MobiDB-lite"/>
    </source>
</evidence>
<dbReference type="GO" id="GO:0032259">
    <property type="term" value="P:methylation"/>
    <property type="evidence" value="ECO:0007669"/>
    <property type="project" value="UniProtKB-KW"/>
</dbReference>
<gene>
    <name evidence="3" type="ORF">PCL_12904</name>
</gene>
<dbReference type="CDD" id="cd02440">
    <property type="entry name" value="AdoMet_MTases"/>
    <property type="match status" value="1"/>
</dbReference>
<organism evidence="3 4">
    <name type="scientific">Purpureocillium lilacinum</name>
    <name type="common">Paecilomyces lilacinus</name>
    <dbReference type="NCBI Taxonomy" id="33203"/>
    <lineage>
        <taxon>Eukaryota</taxon>
        <taxon>Fungi</taxon>
        <taxon>Dikarya</taxon>
        <taxon>Ascomycota</taxon>
        <taxon>Pezizomycotina</taxon>
        <taxon>Sordariomycetes</taxon>
        <taxon>Hypocreomycetidae</taxon>
        <taxon>Hypocreales</taxon>
        <taxon>Ophiocordycipitaceae</taxon>
        <taxon>Purpureocillium</taxon>
    </lineage>
</organism>
<proteinExistence type="inferred from homology"/>
<dbReference type="Proteomes" id="UP000245956">
    <property type="component" value="Unassembled WGS sequence"/>
</dbReference>
<feature type="region of interest" description="Disordered" evidence="2">
    <location>
        <begin position="70"/>
        <end position="167"/>
    </location>
</feature>
<dbReference type="SUPFAM" id="SSF53335">
    <property type="entry name" value="S-adenosyl-L-methionine-dependent methyltransferases"/>
    <property type="match status" value="1"/>
</dbReference>
<dbReference type="InterPro" id="IPR029063">
    <property type="entry name" value="SAM-dependent_MTases_sf"/>
</dbReference>
<evidence type="ECO:0000256" key="1">
    <source>
        <dbReference type="ARBA" id="ARBA00038158"/>
    </source>
</evidence>
<dbReference type="Pfam" id="PF13489">
    <property type="entry name" value="Methyltransf_23"/>
    <property type="match status" value="1"/>
</dbReference>
<sequence>MPHSPPAWLLYGTKKGHPAWPYQYQGRAGRSLVGAEHQPELDVFPVPTAIRPRSHALFASAIDGVDCTVTPLADGAPSQPALPRPPSRPEHHPLEPKSRKASRAPFVHPNSPWHPNTCRPTLVSGERHSTHFQQVGSSKPTVMYDDPEPRPLMASHPSDDQDATSDYGDSITTSEFTSLNTTRLLHSYEHGRRGVLQGRYGMPNDDAEQLREGVKHRLYSDYILEGKLFIAPVGPRPQKIVDLGTGFGLWALDVAEQYPSARVIGVDLSPIQPNWLPPNLEFRVEDLDDEYRPWTNIYLGADLMHLRFLLPTVRRPELLLRNCLENLKPGGWIEIHDIIPRIFSDDGTAGDNHPIHILYKHIDGPFSSVYGWNLQFPPSAPRILESLGFVNITVRRNAIPIGRWHNDARLREMGVFSQSLLSDWLVTMLHRYETLGLDADGAHKLGQDILDAFNNPRIHAQHDWLDVWAQKPLS</sequence>
<evidence type="ECO:0000313" key="3">
    <source>
        <dbReference type="EMBL" id="PWI70505.1"/>
    </source>
</evidence>
<dbReference type="AlphaFoldDB" id="A0A2U3E7K5"/>
<comment type="similarity">
    <text evidence="1">Belongs to the methyltransferase superfamily. LaeA methyltransferase family.</text>
</comment>
<dbReference type="PANTHER" id="PTHR43591:SF106">
    <property type="entry name" value="S-ADENOSYL-L-METHIONINE-DEPENDENT METHYLTRANSFERASE"/>
    <property type="match status" value="1"/>
</dbReference>
<name>A0A2U3E7K5_PURLI</name>
<dbReference type="EMBL" id="LCWV01000009">
    <property type="protein sequence ID" value="PWI70505.1"/>
    <property type="molecule type" value="Genomic_DNA"/>
</dbReference>
<feature type="compositionally biased region" description="Polar residues" evidence="2">
    <location>
        <begin position="131"/>
        <end position="140"/>
    </location>
</feature>
<keyword evidence="3" id="KW-0489">Methyltransferase</keyword>
<comment type="caution">
    <text evidence="3">The sequence shown here is derived from an EMBL/GenBank/DDBJ whole genome shotgun (WGS) entry which is preliminary data.</text>
</comment>
<accession>A0A2U3E7K5</accession>
<feature type="compositionally biased region" description="Basic and acidic residues" evidence="2">
    <location>
        <begin position="87"/>
        <end position="98"/>
    </location>
</feature>
<protein>
    <submittedName>
        <fullName evidence="3">UMTA methyltransferase family protein</fullName>
    </submittedName>
</protein>
<dbReference type="PANTHER" id="PTHR43591">
    <property type="entry name" value="METHYLTRANSFERASE"/>
    <property type="match status" value="1"/>
</dbReference>
<evidence type="ECO:0000313" key="4">
    <source>
        <dbReference type="Proteomes" id="UP000245956"/>
    </source>
</evidence>